<comment type="caution">
    <text evidence="1">The sequence shown here is derived from an EMBL/GenBank/DDBJ whole genome shotgun (WGS) entry which is preliminary data.</text>
</comment>
<dbReference type="Pfam" id="PF12096">
    <property type="entry name" value="DUF3572"/>
    <property type="match status" value="1"/>
</dbReference>
<evidence type="ECO:0000313" key="2">
    <source>
        <dbReference type="Proteomes" id="UP001497045"/>
    </source>
</evidence>
<dbReference type="RefSeq" id="WP_341674206.1">
    <property type="nucleotide sequence ID" value="NZ_JBBYHV010000002.1"/>
</dbReference>
<organism evidence="1 2">
    <name type="scientific">Aurantiacibacter gilvus</name>
    <dbReference type="NCBI Taxonomy" id="3139141"/>
    <lineage>
        <taxon>Bacteria</taxon>
        <taxon>Pseudomonadati</taxon>
        <taxon>Pseudomonadota</taxon>
        <taxon>Alphaproteobacteria</taxon>
        <taxon>Sphingomonadales</taxon>
        <taxon>Erythrobacteraceae</taxon>
        <taxon>Aurantiacibacter</taxon>
    </lineage>
</organism>
<keyword evidence="2" id="KW-1185">Reference proteome</keyword>
<gene>
    <name evidence="1" type="ORF">AAEO60_13360</name>
</gene>
<evidence type="ECO:0000313" key="1">
    <source>
        <dbReference type="EMBL" id="MEL1251659.1"/>
    </source>
</evidence>
<dbReference type="InterPro" id="IPR021955">
    <property type="entry name" value="DUF3572"/>
</dbReference>
<name>A0ABU9IGU9_9SPHN</name>
<sequence length="93" mass="10036">MTILNADEDSVTSASAYALQALGWVLADDRRAQRFLDLTGLTPDGLREAIGDTSTHRAVLDFLAQHEPDLLGAAEALGIEPDRLVAAQRRLHA</sequence>
<accession>A0ABU9IGU9</accession>
<protein>
    <submittedName>
        <fullName evidence="1">DUF3572 domain-containing protein</fullName>
    </submittedName>
</protein>
<dbReference type="Proteomes" id="UP001497045">
    <property type="component" value="Unassembled WGS sequence"/>
</dbReference>
<reference evidence="1 2" key="1">
    <citation type="submission" date="2024-04" db="EMBL/GenBank/DDBJ databases">
        <title>Aurantiacibacter sp. DGU6 16S ribosomal RNA gene Genome sequencing and assembly.</title>
        <authorList>
            <person name="Park S."/>
        </authorList>
    </citation>
    <scope>NUCLEOTIDE SEQUENCE [LARGE SCALE GENOMIC DNA]</scope>
    <source>
        <strain evidence="1 2">DGU6</strain>
    </source>
</reference>
<dbReference type="EMBL" id="JBBYHV010000002">
    <property type="protein sequence ID" value="MEL1251659.1"/>
    <property type="molecule type" value="Genomic_DNA"/>
</dbReference>
<proteinExistence type="predicted"/>